<protein>
    <submittedName>
        <fullName evidence="1">Uncharacterized protein</fullName>
    </submittedName>
</protein>
<reference evidence="1 2" key="1">
    <citation type="submission" date="2020-03" db="EMBL/GenBank/DDBJ databases">
        <title>Draft Genome Sequence of Cudoniella acicularis.</title>
        <authorList>
            <person name="Buettner E."/>
            <person name="Kellner H."/>
        </authorList>
    </citation>
    <scope>NUCLEOTIDE SEQUENCE [LARGE SCALE GENOMIC DNA]</scope>
    <source>
        <strain evidence="1 2">DSM 108380</strain>
    </source>
</reference>
<dbReference type="AlphaFoldDB" id="A0A8H4W266"/>
<sequence length="97" mass="10197">MLAGAYIAENSVDGVMDDLIELVGTADVSNIVVYYANSPDPSTATDKAAILTRLGQITSNVPAGSSNIVPDVQPYPFDYSDYNFIAEVADPGVVLRG</sequence>
<keyword evidence="2" id="KW-1185">Reference proteome</keyword>
<evidence type="ECO:0000313" key="2">
    <source>
        <dbReference type="Proteomes" id="UP000566819"/>
    </source>
</evidence>
<name>A0A8H4W266_9HELO</name>
<gene>
    <name evidence="1" type="ORF">G7Y89_g9850</name>
</gene>
<dbReference type="EMBL" id="JAAMPI010000831">
    <property type="protein sequence ID" value="KAF4628304.1"/>
    <property type="molecule type" value="Genomic_DNA"/>
</dbReference>
<accession>A0A8H4W266</accession>
<proteinExistence type="predicted"/>
<evidence type="ECO:0000313" key="1">
    <source>
        <dbReference type="EMBL" id="KAF4628304.1"/>
    </source>
</evidence>
<dbReference type="Proteomes" id="UP000566819">
    <property type="component" value="Unassembled WGS sequence"/>
</dbReference>
<comment type="caution">
    <text evidence="1">The sequence shown here is derived from an EMBL/GenBank/DDBJ whole genome shotgun (WGS) entry which is preliminary data.</text>
</comment>
<organism evidence="1 2">
    <name type="scientific">Cudoniella acicularis</name>
    <dbReference type="NCBI Taxonomy" id="354080"/>
    <lineage>
        <taxon>Eukaryota</taxon>
        <taxon>Fungi</taxon>
        <taxon>Dikarya</taxon>
        <taxon>Ascomycota</taxon>
        <taxon>Pezizomycotina</taxon>
        <taxon>Leotiomycetes</taxon>
        <taxon>Helotiales</taxon>
        <taxon>Tricladiaceae</taxon>
        <taxon>Cudoniella</taxon>
    </lineage>
</organism>